<sequence length="39" mass="4788">MMLLYWSRCTISKFMFILHVFQMTLNRSFFICVHRTTAI</sequence>
<dbReference type="EMBL" id="GBRH01205130">
    <property type="protein sequence ID" value="JAD92765.1"/>
    <property type="molecule type" value="Transcribed_RNA"/>
</dbReference>
<name>A0A0A9E4E4_ARUDO</name>
<reference evidence="1" key="2">
    <citation type="journal article" date="2015" name="Data Brief">
        <title>Shoot transcriptome of the giant reed, Arundo donax.</title>
        <authorList>
            <person name="Barrero R.A."/>
            <person name="Guerrero F.D."/>
            <person name="Moolhuijzen P."/>
            <person name="Goolsby J.A."/>
            <person name="Tidwell J."/>
            <person name="Bellgard S.E."/>
            <person name="Bellgard M.I."/>
        </authorList>
    </citation>
    <scope>NUCLEOTIDE SEQUENCE</scope>
    <source>
        <tissue evidence="1">Shoot tissue taken approximately 20 cm above the soil surface</tissue>
    </source>
</reference>
<accession>A0A0A9E4E4</accession>
<protein>
    <submittedName>
        <fullName evidence="1">Uncharacterized protein</fullName>
    </submittedName>
</protein>
<reference evidence="1" key="1">
    <citation type="submission" date="2014-09" db="EMBL/GenBank/DDBJ databases">
        <authorList>
            <person name="Magalhaes I.L.F."/>
            <person name="Oliveira U."/>
            <person name="Santos F.R."/>
            <person name="Vidigal T.H.D.A."/>
            <person name="Brescovit A.D."/>
            <person name="Santos A.J."/>
        </authorList>
    </citation>
    <scope>NUCLEOTIDE SEQUENCE</scope>
    <source>
        <tissue evidence="1">Shoot tissue taken approximately 20 cm above the soil surface</tissue>
    </source>
</reference>
<evidence type="ECO:0000313" key="1">
    <source>
        <dbReference type="EMBL" id="JAD92765.1"/>
    </source>
</evidence>
<dbReference type="AlphaFoldDB" id="A0A0A9E4E4"/>
<organism evidence="1">
    <name type="scientific">Arundo donax</name>
    <name type="common">Giant reed</name>
    <name type="synonym">Donax arundinaceus</name>
    <dbReference type="NCBI Taxonomy" id="35708"/>
    <lineage>
        <taxon>Eukaryota</taxon>
        <taxon>Viridiplantae</taxon>
        <taxon>Streptophyta</taxon>
        <taxon>Embryophyta</taxon>
        <taxon>Tracheophyta</taxon>
        <taxon>Spermatophyta</taxon>
        <taxon>Magnoliopsida</taxon>
        <taxon>Liliopsida</taxon>
        <taxon>Poales</taxon>
        <taxon>Poaceae</taxon>
        <taxon>PACMAD clade</taxon>
        <taxon>Arundinoideae</taxon>
        <taxon>Arundineae</taxon>
        <taxon>Arundo</taxon>
    </lineage>
</organism>
<proteinExistence type="predicted"/>